<reference evidence="1 2" key="1">
    <citation type="submission" date="2017-04" db="EMBL/GenBank/DDBJ databases">
        <authorList>
            <person name="Afonso C.L."/>
            <person name="Miller P.J."/>
            <person name="Scott M.A."/>
            <person name="Spackman E."/>
            <person name="Goraichik I."/>
            <person name="Dimitrov K.M."/>
            <person name="Suarez D.L."/>
            <person name="Swayne D.E."/>
        </authorList>
    </citation>
    <scope>NUCLEOTIDE SEQUENCE [LARGE SCALE GENOMIC DNA]</scope>
    <source>
        <strain evidence="1 2">DSM 3385</strain>
    </source>
</reference>
<proteinExistence type="predicted"/>
<evidence type="ECO:0000313" key="1">
    <source>
        <dbReference type="EMBL" id="SMC56462.1"/>
    </source>
</evidence>
<accession>A0A1W2A7L6</accession>
<dbReference type="AlphaFoldDB" id="A0A1W2A7L6"/>
<evidence type="ECO:0000313" key="2">
    <source>
        <dbReference type="Proteomes" id="UP000192418"/>
    </source>
</evidence>
<keyword evidence="2" id="KW-1185">Reference proteome</keyword>
<name>A0A1W2A7L6_9BACT</name>
<protein>
    <submittedName>
        <fullName evidence="1">Uncharacterized protein</fullName>
    </submittedName>
</protein>
<gene>
    <name evidence="1" type="ORF">SAMN02746065_104210</name>
</gene>
<dbReference type="EMBL" id="FWXY01000004">
    <property type="protein sequence ID" value="SMC56462.1"/>
    <property type="molecule type" value="Genomic_DNA"/>
</dbReference>
<dbReference type="STRING" id="1121400.SAMN02746065_104210"/>
<organism evidence="1 2">
    <name type="scientific">Desulfocicer vacuolatum DSM 3385</name>
    <dbReference type="NCBI Taxonomy" id="1121400"/>
    <lineage>
        <taxon>Bacteria</taxon>
        <taxon>Pseudomonadati</taxon>
        <taxon>Thermodesulfobacteriota</taxon>
        <taxon>Desulfobacteria</taxon>
        <taxon>Desulfobacterales</taxon>
        <taxon>Desulfobacteraceae</taxon>
        <taxon>Desulfocicer</taxon>
    </lineage>
</organism>
<sequence>MKNLLEDYIDKLYRYFLYATLRKSGVYFKLFCGRSEDRIRSARGGYMKHSANLWDISTFVVGRAGYDLPAAVIKKI</sequence>
<dbReference type="Proteomes" id="UP000192418">
    <property type="component" value="Unassembled WGS sequence"/>
</dbReference>